<dbReference type="PROSITE" id="PS51387">
    <property type="entry name" value="FAD_PCMH"/>
    <property type="match status" value="1"/>
</dbReference>
<sequence length="485" mass="51993">MESVARAIQALRESIPTARIHEKGSEEYEKANSSYLSGLESDLKPLFIFQPASIREVVIFVNTIKPFADEVPCAIRGAGQQPLPGCANVDNGITLDLALLNTITLTDDNSVVQIGAGARWGAVYEKLDALGLSVTGSRSAMGGVGGLALAGGLSFFSSREGFICDNVVNFQVVLSSGEIVNANATENADLWVALRGGGSNFGIVTRFDFRTFKQGLLWGGNVFYFKDSFPDQIKALVTEVTKPDATDQTHLMISIGYSSVMAAAFKGVDIMCMNQCYYTEAVENPPVLETLTKITPQIDALNSMSLKSVAAAASEQHKAAQTQVRAAYINMAVKADDATLQAFSDIFTAALPPLFSVAGGTYTFTLQPYPVSLLAKCDANGGNVLGLHASDGPIVSVLLLSYWANKTDDGVVISFMEETLGKMRDDAAVRGTLIPYIYLNYAFTGQKVFDSYGPENKAKLQAASKKYDPIGLFQKGFPGGFKLFD</sequence>
<dbReference type="PANTHER" id="PTHR42973">
    <property type="entry name" value="BINDING OXIDOREDUCTASE, PUTATIVE (AFU_ORTHOLOGUE AFUA_1G17690)-RELATED"/>
    <property type="match status" value="1"/>
</dbReference>
<evidence type="ECO:0000256" key="4">
    <source>
        <dbReference type="ARBA" id="ARBA00023002"/>
    </source>
</evidence>
<dbReference type="PANTHER" id="PTHR42973:SF22">
    <property type="entry name" value="FAD-BINDING PCMH-TYPE DOMAIN-CONTAINING PROTEIN-RELATED"/>
    <property type="match status" value="1"/>
</dbReference>
<accession>A0AAN6YTX4</accession>
<protein>
    <submittedName>
        <fullName evidence="6">FAD-binding domain-containing protein</fullName>
    </submittedName>
</protein>
<dbReference type="RefSeq" id="XP_064670559.1">
    <property type="nucleotide sequence ID" value="XM_064811519.1"/>
</dbReference>
<dbReference type="Proteomes" id="UP001302812">
    <property type="component" value="Unassembled WGS sequence"/>
</dbReference>
<evidence type="ECO:0000313" key="6">
    <source>
        <dbReference type="EMBL" id="KAK4112989.1"/>
    </source>
</evidence>
<name>A0AAN6YTX4_9PEZI</name>
<organism evidence="6 7">
    <name type="scientific">Canariomyces notabilis</name>
    <dbReference type="NCBI Taxonomy" id="2074819"/>
    <lineage>
        <taxon>Eukaryota</taxon>
        <taxon>Fungi</taxon>
        <taxon>Dikarya</taxon>
        <taxon>Ascomycota</taxon>
        <taxon>Pezizomycotina</taxon>
        <taxon>Sordariomycetes</taxon>
        <taxon>Sordariomycetidae</taxon>
        <taxon>Sordariales</taxon>
        <taxon>Chaetomiaceae</taxon>
        <taxon>Canariomyces</taxon>
    </lineage>
</organism>
<dbReference type="AlphaFoldDB" id="A0AAN6YTX4"/>
<dbReference type="InterPro" id="IPR016169">
    <property type="entry name" value="FAD-bd_PCMH_sub2"/>
</dbReference>
<evidence type="ECO:0000256" key="1">
    <source>
        <dbReference type="ARBA" id="ARBA00005466"/>
    </source>
</evidence>
<keyword evidence="2" id="KW-0285">Flavoprotein</keyword>
<dbReference type="InterPro" id="IPR036318">
    <property type="entry name" value="FAD-bd_PCMH-like_sf"/>
</dbReference>
<reference evidence="6" key="1">
    <citation type="journal article" date="2023" name="Mol. Phylogenet. Evol.">
        <title>Genome-scale phylogeny and comparative genomics of the fungal order Sordariales.</title>
        <authorList>
            <person name="Hensen N."/>
            <person name="Bonometti L."/>
            <person name="Westerberg I."/>
            <person name="Brannstrom I.O."/>
            <person name="Guillou S."/>
            <person name="Cros-Aarteil S."/>
            <person name="Calhoun S."/>
            <person name="Haridas S."/>
            <person name="Kuo A."/>
            <person name="Mondo S."/>
            <person name="Pangilinan J."/>
            <person name="Riley R."/>
            <person name="LaButti K."/>
            <person name="Andreopoulos B."/>
            <person name="Lipzen A."/>
            <person name="Chen C."/>
            <person name="Yan M."/>
            <person name="Daum C."/>
            <person name="Ng V."/>
            <person name="Clum A."/>
            <person name="Steindorff A."/>
            <person name="Ohm R.A."/>
            <person name="Martin F."/>
            <person name="Silar P."/>
            <person name="Natvig D.O."/>
            <person name="Lalanne C."/>
            <person name="Gautier V."/>
            <person name="Ament-Velasquez S.L."/>
            <person name="Kruys A."/>
            <person name="Hutchinson M.I."/>
            <person name="Powell A.J."/>
            <person name="Barry K."/>
            <person name="Miller A.N."/>
            <person name="Grigoriev I.V."/>
            <person name="Debuchy R."/>
            <person name="Gladieux P."/>
            <person name="Hiltunen Thoren M."/>
            <person name="Johannesson H."/>
        </authorList>
    </citation>
    <scope>NUCLEOTIDE SEQUENCE</scope>
    <source>
        <strain evidence="6">CBS 508.74</strain>
    </source>
</reference>
<dbReference type="InterPro" id="IPR050416">
    <property type="entry name" value="FAD-linked_Oxidoreductase"/>
</dbReference>
<dbReference type="GeneID" id="89935644"/>
<comment type="caution">
    <text evidence="6">The sequence shown here is derived from an EMBL/GenBank/DDBJ whole genome shotgun (WGS) entry which is preliminary data.</text>
</comment>
<gene>
    <name evidence="6" type="ORF">N656DRAFT_708583</name>
</gene>
<proteinExistence type="inferred from homology"/>
<evidence type="ECO:0000256" key="3">
    <source>
        <dbReference type="ARBA" id="ARBA00022827"/>
    </source>
</evidence>
<keyword evidence="4" id="KW-0560">Oxidoreductase</keyword>
<feature type="domain" description="FAD-binding PCMH-type" evidence="5">
    <location>
        <begin position="41"/>
        <end position="214"/>
    </location>
</feature>
<dbReference type="InterPro" id="IPR016166">
    <property type="entry name" value="FAD-bd_PCMH"/>
</dbReference>
<dbReference type="EMBL" id="MU853340">
    <property type="protein sequence ID" value="KAK4112989.1"/>
    <property type="molecule type" value="Genomic_DNA"/>
</dbReference>
<keyword evidence="3" id="KW-0274">FAD</keyword>
<dbReference type="Gene3D" id="3.30.465.10">
    <property type="match status" value="1"/>
</dbReference>
<dbReference type="GO" id="GO:0016491">
    <property type="term" value="F:oxidoreductase activity"/>
    <property type="evidence" value="ECO:0007669"/>
    <property type="project" value="UniProtKB-KW"/>
</dbReference>
<reference evidence="6" key="2">
    <citation type="submission" date="2023-05" db="EMBL/GenBank/DDBJ databases">
        <authorList>
            <consortium name="Lawrence Berkeley National Laboratory"/>
            <person name="Steindorff A."/>
            <person name="Hensen N."/>
            <person name="Bonometti L."/>
            <person name="Westerberg I."/>
            <person name="Brannstrom I.O."/>
            <person name="Guillou S."/>
            <person name="Cros-Aarteil S."/>
            <person name="Calhoun S."/>
            <person name="Haridas S."/>
            <person name="Kuo A."/>
            <person name="Mondo S."/>
            <person name="Pangilinan J."/>
            <person name="Riley R."/>
            <person name="Labutti K."/>
            <person name="Andreopoulos B."/>
            <person name="Lipzen A."/>
            <person name="Chen C."/>
            <person name="Yanf M."/>
            <person name="Daum C."/>
            <person name="Ng V."/>
            <person name="Clum A."/>
            <person name="Ohm R."/>
            <person name="Martin F."/>
            <person name="Silar P."/>
            <person name="Natvig D."/>
            <person name="Lalanne C."/>
            <person name="Gautier V."/>
            <person name="Ament-Velasquez S.L."/>
            <person name="Kruys A."/>
            <person name="Hutchinson M.I."/>
            <person name="Powell A.J."/>
            <person name="Barry K."/>
            <person name="Miller A.N."/>
            <person name="Grigoriev I.V."/>
            <person name="Debuchy R."/>
            <person name="Gladieux P."/>
            <person name="Thoren M.H."/>
            <person name="Johannesson H."/>
        </authorList>
    </citation>
    <scope>NUCLEOTIDE SEQUENCE</scope>
    <source>
        <strain evidence="6">CBS 508.74</strain>
    </source>
</reference>
<dbReference type="SUPFAM" id="SSF56176">
    <property type="entry name" value="FAD-binding/transporter-associated domain-like"/>
    <property type="match status" value="1"/>
</dbReference>
<dbReference type="InterPro" id="IPR006094">
    <property type="entry name" value="Oxid_FAD_bind_N"/>
</dbReference>
<dbReference type="Pfam" id="PF01565">
    <property type="entry name" value="FAD_binding_4"/>
    <property type="match status" value="1"/>
</dbReference>
<evidence type="ECO:0000313" key="7">
    <source>
        <dbReference type="Proteomes" id="UP001302812"/>
    </source>
</evidence>
<evidence type="ECO:0000256" key="2">
    <source>
        <dbReference type="ARBA" id="ARBA00022630"/>
    </source>
</evidence>
<evidence type="ECO:0000259" key="5">
    <source>
        <dbReference type="PROSITE" id="PS51387"/>
    </source>
</evidence>
<keyword evidence="7" id="KW-1185">Reference proteome</keyword>
<comment type="similarity">
    <text evidence="1">Belongs to the oxygen-dependent FAD-linked oxidoreductase family.</text>
</comment>
<dbReference type="GO" id="GO:0071949">
    <property type="term" value="F:FAD binding"/>
    <property type="evidence" value="ECO:0007669"/>
    <property type="project" value="InterPro"/>
</dbReference>